<dbReference type="Pfam" id="PF00533">
    <property type="entry name" value="BRCT"/>
    <property type="match status" value="1"/>
</dbReference>
<protein>
    <submittedName>
        <fullName evidence="2">BRCA1 C Terminus (BRCT) domain-containing protein</fullName>
    </submittedName>
</protein>
<dbReference type="STRING" id="69322.SAMN05443669_104811"/>
<dbReference type="InterPro" id="IPR001357">
    <property type="entry name" value="BRCT_dom"/>
</dbReference>
<proteinExistence type="predicted"/>
<dbReference type="Proteomes" id="UP000184260">
    <property type="component" value="Unassembled WGS sequence"/>
</dbReference>
<dbReference type="OrthoDB" id="9776650at2"/>
<dbReference type="EMBL" id="FRBU01000048">
    <property type="protein sequence ID" value="SHM60125.1"/>
    <property type="molecule type" value="Genomic_DNA"/>
</dbReference>
<dbReference type="AlphaFoldDB" id="A0A1M7K4K0"/>
<dbReference type="PROSITE" id="PS50172">
    <property type="entry name" value="BRCT"/>
    <property type="match status" value="1"/>
</dbReference>
<dbReference type="InterPro" id="IPR036420">
    <property type="entry name" value="BRCT_dom_sf"/>
</dbReference>
<evidence type="ECO:0000259" key="1">
    <source>
        <dbReference type="PROSITE" id="PS50172"/>
    </source>
</evidence>
<accession>A0A1M7K4K0</accession>
<gene>
    <name evidence="2" type="ORF">SAMN05443669_104811</name>
</gene>
<keyword evidence="3" id="KW-1185">Reference proteome</keyword>
<sequence length="300" mass="34575">MSTIDQELLKIYTSKSQADKAISSLKGLLLGIKSDDEVNEKEINELRKWVIEHKQLINRNPFNEFMTIIEETISNKIPPKETIEDLFWLCQKYESDNYYYNAVTTDLQTLHGICHGILSDGNIGDQEIFELNTWLSENEHLNTYYPYDEIRSLILSILSDNQIEEEERIVLKAYFKQFVKLQDSELQKQIEIETSDINISGLCTSEPNVDFLEKTFCITGVLKRGNRETLQNDIKKLGGIPTDSVNKKTDYLIVGDNGNPAWAFSCYGRKVEKALSLRKDGHTITMIHEFDFSDIIDDLI</sequence>
<organism evidence="2 3">
    <name type="scientific">Flavobacterium xanthum</name>
    <dbReference type="NCBI Taxonomy" id="69322"/>
    <lineage>
        <taxon>Bacteria</taxon>
        <taxon>Pseudomonadati</taxon>
        <taxon>Bacteroidota</taxon>
        <taxon>Flavobacteriia</taxon>
        <taxon>Flavobacteriales</taxon>
        <taxon>Flavobacteriaceae</taxon>
        <taxon>Flavobacterium</taxon>
    </lineage>
</organism>
<dbReference type="RefSeq" id="WP_073355280.1">
    <property type="nucleotide sequence ID" value="NZ_FRBU01000048.1"/>
</dbReference>
<dbReference type="CDD" id="cd17748">
    <property type="entry name" value="BRCT_DNA_ligase_like"/>
    <property type="match status" value="1"/>
</dbReference>
<dbReference type="Gene3D" id="3.40.50.10190">
    <property type="entry name" value="BRCT domain"/>
    <property type="match status" value="1"/>
</dbReference>
<name>A0A1M7K4K0_9FLAO</name>
<dbReference type="SUPFAM" id="SSF52113">
    <property type="entry name" value="BRCT domain"/>
    <property type="match status" value="1"/>
</dbReference>
<evidence type="ECO:0000313" key="3">
    <source>
        <dbReference type="Proteomes" id="UP000184260"/>
    </source>
</evidence>
<reference evidence="3" key="1">
    <citation type="submission" date="2016-11" db="EMBL/GenBank/DDBJ databases">
        <authorList>
            <person name="Varghese N."/>
            <person name="Submissions S."/>
        </authorList>
    </citation>
    <scope>NUCLEOTIDE SEQUENCE [LARGE SCALE GENOMIC DNA]</scope>
    <source>
        <strain evidence="3">DSM 3661</strain>
    </source>
</reference>
<feature type="domain" description="BRCT" evidence="1">
    <location>
        <begin position="206"/>
        <end position="289"/>
    </location>
</feature>
<evidence type="ECO:0000313" key="2">
    <source>
        <dbReference type="EMBL" id="SHM60125.1"/>
    </source>
</evidence>